<evidence type="ECO:0000256" key="13">
    <source>
        <dbReference type="ARBA" id="ARBA00022843"/>
    </source>
</evidence>
<dbReference type="AlphaFoldDB" id="A0A8C1J0B5"/>
<evidence type="ECO:0000256" key="5">
    <source>
        <dbReference type="ARBA" id="ARBA00022553"/>
    </source>
</evidence>
<evidence type="ECO:0000256" key="17">
    <source>
        <dbReference type="ARBA" id="ARBA00046862"/>
    </source>
</evidence>
<keyword evidence="4" id="KW-0963">Cytoplasm</keyword>
<reference evidence="20" key="1">
    <citation type="submission" date="2025-08" db="UniProtKB">
        <authorList>
            <consortium name="Ensembl"/>
        </authorList>
    </citation>
    <scope>IDENTIFICATION</scope>
</reference>
<comment type="function">
    <text evidence="16">Deubiquitinating enzyme that removes conjugated ubiquitin from target proteins. Deubiquitinates PDPK1. Deubiquitinates TRIM21. Deubiquitinates receptor ADORA2A which increases the amount of functional receptor at the cell surface. Deubiquitinates HAS2. Deubiquitinates RHEB in response to EGF signaling, promoting mTORC1 signaling. May regulate mRNA splicing through deubiquitination of the U4 spliceosomal protein PRPF3. This may prevent its recognition by the U5 component PRPF8 thereby destabilizing interactions within the U4/U6.U5 snRNP. May also play a role in the regulation of quality control in the ER.</text>
</comment>
<keyword evidence="14" id="KW-0539">Nucleus</keyword>
<evidence type="ECO:0000256" key="15">
    <source>
        <dbReference type="ARBA" id="ARBA00037971"/>
    </source>
</evidence>
<dbReference type="Pfam" id="PF00443">
    <property type="entry name" value="UCH"/>
    <property type="match status" value="1"/>
</dbReference>
<evidence type="ECO:0000256" key="18">
    <source>
        <dbReference type="RuleBase" id="RU366025"/>
    </source>
</evidence>
<dbReference type="SMART" id="SM00695">
    <property type="entry name" value="DUSP"/>
    <property type="match status" value="1"/>
</dbReference>
<keyword evidence="7" id="KW-0479">Metal-binding</keyword>
<evidence type="ECO:0000256" key="6">
    <source>
        <dbReference type="ARBA" id="ARBA00022670"/>
    </source>
</evidence>
<dbReference type="SUPFAM" id="SSF143791">
    <property type="entry name" value="DUSP-like"/>
    <property type="match status" value="1"/>
</dbReference>
<dbReference type="Gene3D" id="3.10.20.90">
    <property type="entry name" value="Phosphatidylinositol 3-kinase Catalytic Subunit, Chain A, domain 1"/>
    <property type="match status" value="1"/>
</dbReference>
<dbReference type="FunFam" id="3.90.70.10:FF:000013">
    <property type="entry name" value="ubiquitin carboxyl-terminal hydrolase 15 isoform X1"/>
    <property type="match status" value="1"/>
</dbReference>
<sequence>MAEGGGPESGNASDPDEKPVIAETPVPSTESQKQSIGTLLKRPLRKGDEWYLIDSRWFKQWKKYVGFDSWDLYNVGEHNLYPGPIDNSGLFSDHKSQTLKEHLIDELDYVLVPTEAWNKLVSWYGCLDGQKPIIRKVVEHGMFVKHCKVEVYLLELNLCDNDNIDKVVTRHFSKADTIDTIEKEMRSLFDIPSEKETRLWNKYMSNTYEQLNKLDSTVQDAGLFQGQVLVIEKKNEDGTWPRQTCHSKLGSYNSYSSSYSYRESSAQEGLCGLSNLGNTCFMNSALQCLSNTPPLTEYFLEDRYEAEINRENPLGMRGEIAEAYADLVKQMWLSRSSYVAPRTFKTQVGRFAPQFSGYQQQDSQELLAFLLDGLHEDLNRVKKKPYLALRDAEGRPDEIVAKEAWANHRLRNDSVIVDIFHGLFKSTLVCPECSKVSVTFDPFCYLTLPLPMKKDRTMEVFLVRTDPQFRPMQYRVVVPKMGAVADLCSALAKLSGVPSENMVVADVYNHRFHKIYKRDDGLNHILEKDDIFVYEVLEEDSEKMNLPVYFRERHAKHSGGSSGTMLFGQPLLITVQRHNLTVDTLYERVLERIGLVLFFCWSISILHQFCHCNLAHSTVAIDWDSDTRKLCYDDQEAEAYDKHESMLHAQKKKTTVALRECIELFTTMETLGEHDPWYCPTCKKHQQATKKFDLWSLPRILVVHLKRFSYNRCWRDKLDTVVDFPIRDLNMSEFVCDPKADPYVYDLIAVSNHYGGMGGGHYTAYGKNKMDGKWYYFDDSSVSSSTEDQIVTKAAYVLFYQRRDADTPSKSTPSASLGGAPETLDDHMDTN</sequence>
<keyword evidence="11 18" id="KW-0788">Thiol protease</keyword>
<evidence type="ECO:0000256" key="2">
    <source>
        <dbReference type="ARBA" id="ARBA00004123"/>
    </source>
</evidence>
<keyword evidence="12" id="KW-0862">Zinc</keyword>
<accession>A0A8C1J0B5</accession>
<dbReference type="PROSITE" id="PS00972">
    <property type="entry name" value="USP_1"/>
    <property type="match status" value="1"/>
</dbReference>
<organism evidence="20 21">
    <name type="scientific">Cyprinus carpio</name>
    <name type="common">Common carp</name>
    <dbReference type="NCBI Taxonomy" id="7962"/>
    <lineage>
        <taxon>Eukaryota</taxon>
        <taxon>Metazoa</taxon>
        <taxon>Chordata</taxon>
        <taxon>Craniata</taxon>
        <taxon>Vertebrata</taxon>
        <taxon>Euteleostomi</taxon>
        <taxon>Actinopterygii</taxon>
        <taxon>Neopterygii</taxon>
        <taxon>Teleostei</taxon>
        <taxon>Ostariophysi</taxon>
        <taxon>Cypriniformes</taxon>
        <taxon>Cyprinidae</taxon>
        <taxon>Cyprininae</taxon>
        <taxon>Cyprinus</taxon>
    </lineage>
</organism>
<comment type="similarity">
    <text evidence="15">Belongs to the peptidase C19 family. USP4 subfamily.</text>
</comment>
<dbReference type="GO" id="GO:0046872">
    <property type="term" value="F:metal ion binding"/>
    <property type="evidence" value="ECO:0007669"/>
    <property type="project" value="UniProtKB-KW"/>
</dbReference>
<dbReference type="InterPro" id="IPR018200">
    <property type="entry name" value="USP_CS"/>
</dbReference>
<dbReference type="InterPro" id="IPR028889">
    <property type="entry name" value="USP"/>
</dbReference>
<dbReference type="GO" id="GO:0004843">
    <property type="term" value="F:cysteine-type deubiquitinase activity"/>
    <property type="evidence" value="ECO:0007669"/>
    <property type="project" value="UniProtKB-UniRule"/>
</dbReference>
<evidence type="ECO:0000256" key="10">
    <source>
        <dbReference type="ARBA" id="ARBA00022801"/>
    </source>
</evidence>
<gene>
    <name evidence="20" type="primary">LOC109091506</name>
</gene>
<evidence type="ECO:0000313" key="21">
    <source>
        <dbReference type="Proteomes" id="UP000694427"/>
    </source>
</evidence>
<evidence type="ECO:0000256" key="19">
    <source>
        <dbReference type="SAM" id="MobiDB-lite"/>
    </source>
</evidence>
<dbReference type="Pfam" id="PF14836">
    <property type="entry name" value="Ubiquitin_3"/>
    <property type="match status" value="1"/>
</dbReference>
<dbReference type="Pfam" id="PF06337">
    <property type="entry name" value="DUSP"/>
    <property type="match status" value="1"/>
</dbReference>
<evidence type="ECO:0000256" key="8">
    <source>
        <dbReference type="ARBA" id="ARBA00022737"/>
    </source>
</evidence>
<dbReference type="Gene3D" id="3.30.2230.10">
    <property type="entry name" value="DUSP-like"/>
    <property type="match status" value="1"/>
</dbReference>
<comment type="subunit">
    <text evidence="17">Interacts with RB1 (both dephosphorylated and hypophosphorylated forms). Interacts with RBL1 and RBL2. Interacts with ADORA2A (via cytoplasmic C-terminus); the interaction is direct. Interacts with SART3; recruits USP4 to its substrate PRPF3.</text>
</comment>
<dbReference type="Ensembl" id="ENSCCRT00010027905.1">
    <property type="protein sequence ID" value="ENSCCRP00010025432.1"/>
    <property type="gene ID" value="ENSCCRG00010006076.1"/>
</dbReference>
<dbReference type="Gene3D" id="3.90.70.10">
    <property type="entry name" value="Cysteine proteinases"/>
    <property type="match status" value="2"/>
</dbReference>
<evidence type="ECO:0000256" key="14">
    <source>
        <dbReference type="ARBA" id="ARBA00023242"/>
    </source>
</evidence>
<dbReference type="InterPro" id="IPR050185">
    <property type="entry name" value="Ub_carboxyl-term_hydrolase"/>
</dbReference>
<evidence type="ECO:0000256" key="7">
    <source>
        <dbReference type="ARBA" id="ARBA00022723"/>
    </source>
</evidence>
<feature type="compositionally biased region" description="Polar residues" evidence="19">
    <location>
        <begin position="26"/>
        <end position="37"/>
    </location>
</feature>
<dbReference type="FunFam" id="3.30.2230.10:FF:000003">
    <property type="entry name" value="ubiquitin carboxyl-terminal hydrolase 15 isoform X1"/>
    <property type="match status" value="1"/>
</dbReference>
<comment type="catalytic activity">
    <reaction evidence="1 18">
        <text>Thiol-dependent hydrolysis of ester, thioester, amide, peptide and isopeptide bonds formed by the C-terminal Gly of ubiquitin (a 76-residue protein attached to proteins as an intracellular targeting signal).</text>
        <dbReference type="EC" id="3.4.19.12"/>
    </reaction>
</comment>
<keyword evidence="8" id="KW-0677">Repeat</keyword>
<dbReference type="PANTHER" id="PTHR21646">
    <property type="entry name" value="UBIQUITIN CARBOXYL-TERMINAL HYDROLASE"/>
    <property type="match status" value="1"/>
</dbReference>
<dbReference type="GO" id="GO:0005737">
    <property type="term" value="C:cytoplasm"/>
    <property type="evidence" value="ECO:0007669"/>
    <property type="project" value="UniProtKB-SubCell"/>
</dbReference>
<keyword evidence="21" id="KW-1185">Reference proteome</keyword>
<evidence type="ECO:0000256" key="1">
    <source>
        <dbReference type="ARBA" id="ARBA00000707"/>
    </source>
</evidence>
<dbReference type="GO" id="GO:0005634">
    <property type="term" value="C:nucleus"/>
    <property type="evidence" value="ECO:0007669"/>
    <property type="project" value="UniProtKB-SubCell"/>
</dbReference>
<dbReference type="InterPro" id="IPR006615">
    <property type="entry name" value="Pept_C19_DUSP"/>
</dbReference>
<evidence type="ECO:0000256" key="11">
    <source>
        <dbReference type="ARBA" id="ARBA00022807"/>
    </source>
</evidence>
<evidence type="ECO:0000256" key="4">
    <source>
        <dbReference type="ARBA" id="ARBA00022490"/>
    </source>
</evidence>
<keyword evidence="5" id="KW-0597">Phosphoprotein</keyword>
<evidence type="ECO:0000256" key="3">
    <source>
        <dbReference type="ARBA" id="ARBA00004496"/>
    </source>
</evidence>
<dbReference type="InterPro" id="IPR035927">
    <property type="entry name" value="DUSP-like_sf"/>
</dbReference>
<dbReference type="InterPro" id="IPR028135">
    <property type="entry name" value="Ub_USP-typ"/>
</dbReference>
<dbReference type="GO" id="GO:0016579">
    <property type="term" value="P:protein deubiquitination"/>
    <property type="evidence" value="ECO:0007669"/>
    <property type="project" value="InterPro"/>
</dbReference>
<dbReference type="EC" id="3.4.19.12" evidence="18"/>
<dbReference type="Proteomes" id="UP000694427">
    <property type="component" value="Unplaced"/>
</dbReference>
<evidence type="ECO:0000256" key="12">
    <source>
        <dbReference type="ARBA" id="ARBA00022833"/>
    </source>
</evidence>
<keyword evidence="10 18" id="KW-0378">Hydrolase</keyword>
<dbReference type="InterPro" id="IPR029346">
    <property type="entry name" value="USP_C"/>
</dbReference>
<comment type="subcellular location">
    <subcellularLocation>
        <location evidence="3">Cytoplasm</location>
    </subcellularLocation>
    <subcellularLocation>
        <location evidence="2">Nucleus</location>
    </subcellularLocation>
</comment>
<name>A0A8C1J0B5_CYPCA</name>
<reference evidence="20" key="2">
    <citation type="submission" date="2025-09" db="UniProtKB">
        <authorList>
            <consortium name="Ensembl"/>
        </authorList>
    </citation>
    <scope>IDENTIFICATION</scope>
</reference>
<dbReference type="PROSITE" id="PS51283">
    <property type="entry name" value="DUSP"/>
    <property type="match status" value="1"/>
</dbReference>
<dbReference type="InterPro" id="IPR038765">
    <property type="entry name" value="Papain-like_cys_pep_sf"/>
</dbReference>
<protein>
    <recommendedName>
        <fullName evidence="18">Ubiquitin carboxyl-terminal hydrolase</fullName>
        <ecNumber evidence="18">3.4.19.12</ecNumber>
    </recommendedName>
</protein>
<feature type="region of interest" description="Disordered" evidence="19">
    <location>
        <begin position="1"/>
        <end position="38"/>
    </location>
</feature>
<dbReference type="Pfam" id="PF14533">
    <property type="entry name" value="USP7_C2"/>
    <property type="match status" value="1"/>
</dbReference>
<keyword evidence="6 18" id="KW-0645">Protease</keyword>
<keyword evidence="9 18" id="KW-0833">Ubl conjugation pathway</keyword>
<dbReference type="CDD" id="cd02674">
    <property type="entry name" value="Peptidase_C19R"/>
    <property type="match status" value="1"/>
</dbReference>
<proteinExistence type="inferred from homology"/>
<evidence type="ECO:0000313" key="20">
    <source>
        <dbReference type="Ensembl" id="ENSCCRP00010025432.1"/>
    </source>
</evidence>
<feature type="region of interest" description="Disordered" evidence="19">
    <location>
        <begin position="805"/>
        <end position="831"/>
    </location>
</feature>
<dbReference type="PANTHER" id="PTHR21646:SF45">
    <property type="entry name" value="UBIQUITIN CARBOXYL-TERMINAL HYDROLASE 4"/>
    <property type="match status" value="1"/>
</dbReference>
<dbReference type="PROSITE" id="PS50235">
    <property type="entry name" value="USP_3"/>
    <property type="match status" value="1"/>
</dbReference>
<dbReference type="GO" id="GO:0006508">
    <property type="term" value="P:proteolysis"/>
    <property type="evidence" value="ECO:0007669"/>
    <property type="project" value="UniProtKB-KW"/>
</dbReference>
<dbReference type="FunFam" id="3.10.20.90:FF:000020">
    <property type="entry name" value="ubiquitin carboxyl-terminal hydrolase 15 isoform X2"/>
    <property type="match status" value="1"/>
</dbReference>
<evidence type="ECO:0000256" key="9">
    <source>
        <dbReference type="ARBA" id="ARBA00022786"/>
    </source>
</evidence>
<dbReference type="SUPFAM" id="SSF54001">
    <property type="entry name" value="Cysteine proteinases"/>
    <property type="match status" value="1"/>
</dbReference>
<keyword evidence="13" id="KW-0832">Ubl conjugation</keyword>
<dbReference type="PROSITE" id="PS00973">
    <property type="entry name" value="USP_2"/>
    <property type="match status" value="1"/>
</dbReference>
<evidence type="ECO:0000256" key="16">
    <source>
        <dbReference type="ARBA" id="ARBA00045453"/>
    </source>
</evidence>
<dbReference type="InterPro" id="IPR001394">
    <property type="entry name" value="Peptidase_C19_UCH"/>
</dbReference>